<dbReference type="Proteomes" id="UP000427716">
    <property type="component" value="Chromosome"/>
</dbReference>
<evidence type="ECO:0000313" key="3">
    <source>
        <dbReference type="Proteomes" id="UP000427716"/>
    </source>
</evidence>
<accession>A0A6I6D279</accession>
<dbReference type="AlphaFoldDB" id="A0A6I6D279"/>
<dbReference type="SUPFAM" id="SSF50475">
    <property type="entry name" value="FMN-binding split barrel"/>
    <property type="match status" value="1"/>
</dbReference>
<dbReference type="PANTHER" id="PTHR42815:SF2">
    <property type="entry name" value="FAD-BINDING, PUTATIVE (AFU_ORTHOLOGUE AFUA_6G07600)-RELATED"/>
    <property type="match status" value="1"/>
</dbReference>
<dbReference type="EMBL" id="CP046415">
    <property type="protein sequence ID" value="QGT77993.1"/>
    <property type="molecule type" value="Genomic_DNA"/>
</dbReference>
<gene>
    <name evidence="2" type="ORF">GM160_03275</name>
</gene>
<dbReference type="NCBIfam" id="TIGR04025">
    <property type="entry name" value="PPOX_FMN_DR2398"/>
    <property type="match status" value="1"/>
</dbReference>
<evidence type="ECO:0000313" key="2">
    <source>
        <dbReference type="EMBL" id="QGT77993.1"/>
    </source>
</evidence>
<dbReference type="InterPro" id="IPR024029">
    <property type="entry name" value="Pyridox_Oxase_FMN-dep"/>
</dbReference>
<dbReference type="InterPro" id="IPR011576">
    <property type="entry name" value="Pyridox_Oxase_N"/>
</dbReference>
<name>A0A6I6D279_9GAMM</name>
<dbReference type="RefSeq" id="WP_156228069.1">
    <property type="nucleotide sequence ID" value="NZ_CP046415.1"/>
</dbReference>
<keyword evidence="3" id="KW-1185">Reference proteome</keyword>
<proteinExistence type="predicted"/>
<dbReference type="Gene3D" id="2.30.110.10">
    <property type="entry name" value="Electron Transport, Fmn-binding Protein, Chain A"/>
    <property type="match status" value="1"/>
</dbReference>
<dbReference type="Pfam" id="PF01243">
    <property type="entry name" value="PNPOx_N"/>
    <property type="match status" value="1"/>
</dbReference>
<dbReference type="KEGG" id="ghl:GM160_03275"/>
<protein>
    <submittedName>
        <fullName evidence="2">Pyridoxamine 5'-phosphate oxidase family protein</fullName>
    </submittedName>
</protein>
<feature type="domain" description="Pyridoxamine 5'-phosphate oxidase N-terminal" evidence="1">
    <location>
        <begin position="34"/>
        <end position="151"/>
    </location>
</feature>
<dbReference type="InterPro" id="IPR012349">
    <property type="entry name" value="Split_barrel_FMN-bd"/>
</dbReference>
<organism evidence="2 3">
    <name type="scientific">Guyparkeria halophila</name>
    <dbReference type="NCBI Taxonomy" id="47960"/>
    <lineage>
        <taxon>Bacteria</taxon>
        <taxon>Pseudomonadati</taxon>
        <taxon>Pseudomonadota</taxon>
        <taxon>Gammaproteobacteria</taxon>
        <taxon>Chromatiales</taxon>
        <taxon>Thioalkalibacteraceae</taxon>
        <taxon>Guyparkeria</taxon>
    </lineage>
</organism>
<dbReference type="PANTHER" id="PTHR42815">
    <property type="entry name" value="FAD-BINDING, PUTATIVE (AFU_ORTHOLOGUE AFUA_6G07600)-RELATED"/>
    <property type="match status" value="1"/>
</dbReference>
<reference evidence="2 3" key="1">
    <citation type="submission" date="2019-11" db="EMBL/GenBank/DDBJ databases">
        <authorList>
            <person name="Zhang J."/>
            <person name="Sun C."/>
        </authorList>
    </citation>
    <scope>NUCLEOTIDE SEQUENCE [LARGE SCALE GENOMIC DNA]</scope>
    <source>
        <strain evidence="3">sp2</strain>
    </source>
</reference>
<sequence>MDPHQIRSLDELESLFDTPGEAAIKKEVDRLVPVYRRLIEASPFFVLATHGAGGLDCSPRGDPAGFVEVLDERRIALPERRGNNRIDSLRNLVEDPRIGLLFLVPGKNETLRVNGRARITTDPTLLERTAMKGKPPQCVIVVEIETVYFQCARALLRAGLWDPDSRTLAERTPSAGEMLAGVPDSGIEAAVYDDGLDERQARTLY</sequence>
<evidence type="ECO:0000259" key="1">
    <source>
        <dbReference type="Pfam" id="PF01243"/>
    </source>
</evidence>